<gene>
    <name evidence="3" type="ORF">FHX78_11666</name>
</gene>
<dbReference type="EMBL" id="VIWV01000001">
    <property type="protein sequence ID" value="TWF83737.1"/>
    <property type="molecule type" value="Genomic_DNA"/>
</dbReference>
<evidence type="ECO:0000313" key="3">
    <source>
        <dbReference type="EMBL" id="TWF83737.1"/>
    </source>
</evidence>
<dbReference type="PANTHER" id="PTHR43709">
    <property type="entry name" value="ACONITATE ISOMERASE-RELATED"/>
    <property type="match status" value="1"/>
</dbReference>
<dbReference type="AlphaFoldDB" id="A0A561T9E7"/>
<proteinExistence type="inferred from homology"/>
<comment type="similarity">
    <text evidence="1">Belongs to the PrpF family.</text>
</comment>
<name>A0A561T9E7_9ACTN</name>
<dbReference type="Proteomes" id="UP000316603">
    <property type="component" value="Unassembled WGS sequence"/>
</dbReference>
<evidence type="ECO:0000313" key="4">
    <source>
        <dbReference type="Proteomes" id="UP000316603"/>
    </source>
</evidence>
<dbReference type="InterPro" id="IPR007400">
    <property type="entry name" value="PrpF-like"/>
</dbReference>
<organism evidence="3 4">
    <name type="scientific">Streptomyces capillispiralis</name>
    <dbReference type="NCBI Taxonomy" id="68182"/>
    <lineage>
        <taxon>Bacteria</taxon>
        <taxon>Bacillati</taxon>
        <taxon>Actinomycetota</taxon>
        <taxon>Actinomycetes</taxon>
        <taxon>Kitasatosporales</taxon>
        <taxon>Streptomycetaceae</taxon>
        <taxon>Streptomyces</taxon>
    </lineage>
</organism>
<keyword evidence="2" id="KW-0413">Isomerase</keyword>
<evidence type="ECO:0000256" key="1">
    <source>
        <dbReference type="ARBA" id="ARBA00007673"/>
    </source>
</evidence>
<comment type="caution">
    <text evidence="3">The sequence shown here is derived from an EMBL/GenBank/DDBJ whole genome shotgun (WGS) entry which is preliminary data.</text>
</comment>
<accession>A0A561T9E7</accession>
<dbReference type="Pfam" id="PF04303">
    <property type="entry name" value="PrpF"/>
    <property type="match status" value="1"/>
</dbReference>
<dbReference type="Gene3D" id="3.10.310.10">
    <property type="entry name" value="Diaminopimelate Epimerase, Chain A, domain 1"/>
    <property type="match status" value="2"/>
</dbReference>
<reference evidence="3 4" key="1">
    <citation type="submission" date="2019-06" db="EMBL/GenBank/DDBJ databases">
        <title>Sequencing the genomes of 1000 actinobacteria strains.</title>
        <authorList>
            <person name="Klenk H.-P."/>
        </authorList>
    </citation>
    <scope>NUCLEOTIDE SEQUENCE [LARGE SCALE GENOMIC DNA]</scope>
    <source>
        <strain evidence="3 4">DSM 41695</strain>
    </source>
</reference>
<evidence type="ECO:0000256" key="2">
    <source>
        <dbReference type="ARBA" id="ARBA00023235"/>
    </source>
</evidence>
<dbReference type="NCBIfam" id="NF033377">
    <property type="entry name" value="OMA_tautomer"/>
    <property type="match status" value="1"/>
</dbReference>
<dbReference type="SUPFAM" id="SSF54506">
    <property type="entry name" value="Diaminopimelate epimerase-like"/>
    <property type="match status" value="2"/>
</dbReference>
<dbReference type="PANTHER" id="PTHR43709:SF3">
    <property type="entry name" value="ISOMERASE YBHH-RELATED"/>
    <property type="match status" value="1"/>
</dbReference>
<sequence length="364" mass="37378">MTASDGVRCTLMRGGTSKGAYFLAGDLPAEAAARDDLLLRIMGSPDPRQIDGLGGAHPLTSKVAVVSASEDPDADVDYLFLQVAVDAPEVTDRQNCGNILAGVGPFAVDRGLVPADGTRTSVRIRMLNTGERAVATFPTPGGRVDLTGDAEISGVPGTAAAVVIEFPQGDSPLLPTGNVRDTVAGTEVTCVDNGMPVVLVPAAALGVTGYESPGDLEADPALAGRLREIRTAAGRLMGLGDVEGTTVPKLTLLAPPRHGGAVTTRTFIPVRCHTSIGVLGAASVAAGLRVPGGVAEGIADLPDDGDRVRVEHPSGFLEVDVHLDPGSLVVRRTAVVRTARTLFDGTVFPRPAATAPTPPPRRHP</sequence>
<keyword evidence="4" id="KW-1185">Reference proteome</keyword>
<dbReference type="InterPro" id="IPR047687">
    <property type="entry name" value="OMA_tautomer-like"/>
</dbReference>
<protein>
    <submittedName>
        <fullName evidence="3">4-oxalomesaconate tautomerase</fullName>
    </submittedName>
</protein>
<dbReference type="GO" id="GO:0016853">
    <property type="term" value="F:isomerase activity"/>
    <property type="evidence" value="ECO:0007669"/>
    <property type="project" value="UniProtKB-KW"/>
</dbReference>